<feature type="transmembrane region" description="Helical" evidence="1">
    <location>
        <begin position="87"/>
        <end position="110"/>
    </location>
</feature>
<feature type="transmembrane region" description="Helical" evidence="1">
    <location>
        <begin position="12"/>
        <end position="34"/>
    </location>
</feature>
<keyword evidence="1" id="KW-0812">Transmembrane</keyword>
<proteinExistence type="predicted"/>
<dbReference type="Gramene" id="AET2Gv20800400.5">
    <property type="protein sequence ID" value="AET2Gv20800400.5"/>
    <property type="gene ID" value="AET2Gv20800400"/>
</dbReference>
<dbReference type="AlphaFoldDB" id="A0A453CBZ1"/>
<reference evidence="2" key="4">
    <citation type="submission" date="2019-03" db="UniProtKB">
        <authorList>
            <consortium name="EnsemblPlants"/>
        </authorList>
    </citation>
    <scope>IDENTIFICATION</scope>
</reference>
<keyword evidence="1" id="KW-0472">Membrane</keyword>
<name>A0A453CBZ1_AEGTS</name>
<protein>
    <submittedName>
        <fullName evidence="2">Uncharacterized protein</fullName>
    </submittedName>
</protein>
<keyword evidence="1" id="KW-1133">Transmembrane helix</keyword>
<accession>A0A453CBZ1</accession>
<sequence>MSYFAQTFKCVICFYLVVFIFFLSGYTLMSYILFSVLESALLVVQGIDLTTSFHEGRGCTFLTEHSSLCKAFIIATSCPGLAHSLGVAQLCFFFPFSFLFPYWIICYSVLKGLFMPNLRNLVMLPEIAHLLIRHGMVRVCLFLSADFRSENNPIALACSLYLCTYTIVLY</sequence>
<reference evidence="3" key="1">
    <citation type="journal article" date="2014" name="Science">
        <title>Ancient hybridizations among the ancestral genomes of bread wheat.</title>
        <authorList>
            <consortium name="International Wheat Genome Sequencing Consortium,"/>
            <person name="Marcussen T."/>
            <person name="Sandve S.R."/>
            <person name="Heier L."/>
            <person name="Spannagl M."/>
            <person name="Pfeifer M."/>
            <person name="Jakobsen K.S."/>
            <person name="Wulff B.B."/>
            <person name="Steuernagel B."/>
            <person name="Mayer K.F."/>
            <person name="Olsen O.A."/>
        </authorList>
    </citation>
    <scope>NUCLEOTIDE SEQUENCE [LARGE SCALE GENOMIC DNA]</scope>
    <source>
        <strain evidence="3">cv. AL8/78</strain>
    </source>
</reference>
<evidence type="ECO:0000313" key="3">
    <source>
        <dbReference type="Proteomes" id="UP000015105"/>
    </source>
</evidence>
<evidence type="ECO:0000313" key="2">
    <source>
        <dbReference type="EnsemblPlants" id="AET2Gv20800400.5"/>
    </source>
</evidence>
<dbReference type="EnsemblPlants" id="AET2Gv20800400.5">
    <property type="protein sequence ID" value="AET2Gv20800400.5"/>
    <property type="gene ID" value="AET2Gv20800400"/>
</dbReference>
<reference evidence="2" key="5">
    <citation type="journal article" date="2021" name="G3 (Bethesda)">
        <title>Aegilops tauschii genome assembly Aet v5.0 features greater sequence contiguity and improved annotation.</title>
        <authorList>
            <person name="Wang L."/>
            <person name="Zhu T."/>
            <person name="Rodriguez J.C."/>
            <person name="Deal K.R."/>
            <person name="Dubcovsky J."/>
            <person name="McGuire P.E."/>
            <person name="Lux T."/>
            <person name="Spannagl M."/>
            <person name="Mayer K.F.X."/>
            <person name="Baldrich P."/>
            <person name="Meyers B.C."/>
            <person name="Huo N."/>
            <person name="Gu Y.Q."/>
            <person name="Zhou H."/>
            <person name="Devos K.M."/>
            <person name="Bennetzen J.L."/>
            <person name="Unver T."/>
            <person name="Budak H."/>
            <person name="Gulick P.J."/>
            <person name="Galiba G."/>
            <person name="Kalapos B."/>
            <person name="Nelson D.R."/>
            <person name="Li P."/>
            <person name="You F.M."/>
            <person name="Luo M.C."/>
            <person name="Dvorak J."/>
        </authorList>
    </citation>
    <scope>NUCLEOTIDE SEQUENCE [LARGE SCALE GENOMIC DNA]</scope>
    <source>
        <strain evidence="2">cv. AL8/78</strain>
    </source>
</reference>
<dbReference type="Proteomes" id="UP000015105">
    <property type="component" value="Chromosome 2D"/>
</dbReference>
<reference evidence="3" key="2">
    <citation type="journal article" date="2017" name="Nat. Plants">
        <title>The Aegilops tauschii genome reveals multiple impacts of transposons.</title>
        <authorList>
            <person name="Zhao G."/>
            <person name="Zou C."/>
            <person name="Li K."/>
            <person name="Wang K."/>
            <person name="Li T."/>
            <person name="Gao L."/>
            <person name="Zhang X."/>
            <person name="Wang H."/>
            <person name="Yang Z."/>
            <person name="Liu X."/>
            <person name="Jiang W."/>
            <person name="Mao L."/>
            <person name="Kong X."/>
            <person name="Jiao Y."/>
            <person name="Jia J."/>
        </authorList>
    </citation>
    <scope>NUCLEOTIDE SEQUENCE [LARGE SCALE GENOMIC DNA]</scope>
    <source>
        <strain evidence="3">cv. AL8/78</strain>
    </source>
</reference>
<evidence type="ECO:0000256" key="1">
    <source>
        <dbReference type="SAM" id="Phobius"/>
    </source>
</evidence>
<organism evidence="2 3">
    <name type="scientific">Aegilops tauschii subsp. strangulata</name>
    <name type="common">Goatgrass</name>
    <dbReference type="NCBI Taxonomy" id="200361"/>
    <lineage>
        <taxon>Eukaryota</taxon>
        <taxon>Viridiplantae</taxon>
        <taxon>Streptophyta</taxon>
        <taxon>Embryophyta</taxon>
        <taxon>Tracheophyta</taxon>
        <taxon>Spermatophyta</taxon>
        <taxon>Magnoliopsida</taxon>
        <taxon>Liliopsida</taxon>
        <taxon>Poales</taxon>
        <taxon>Poaceae</taxon>
        <taxon>BOP clade</taxon>
        <taxon>Pooideae</taxon>
        <taxon>Triticodae</taxon>
        <taxon>Triticeae</taxon>
        <taxon>Triticinae</taxon>
        <taxon>Aegilops</taxon>
    </lineage>
</organism>
<reference evidence="2" key="3">
    <citation type="journal article" date="2017" name="Nature">
        <title>Genome sequence of the progenitor of the wheat D genome Aegilops tauschii.</title>
        <authorList>
            <person name="Luo M.C."/>
            <person name="Gu Y.Q."/>
            <person name="Puiu D."/>
            <person name="Wang H."/>
            <person name="Twardziok S.O."/>
            <person name="Deal K.R."/>
            <person name="Huo N."/>
            <person name="Zhu T."/>
            <person name="Wang L."/>
            <person name="Wang Y."/>
            <person name="McGuire P.E."/>
            <person name="Liu S."/>
            <person name="Long H."/>
            <person name="Ramasamy R.K."/>
            <person name="Rodriguez J.C."/>
            <person name="Van S.L."/>
            <person name="Yuan L."/>
            <person name="Wang Z."/>
            <person name="Xia Z."/>
            <person name="Xiao L."/>
            <person name="Anderson O.D."/>
            <person name="Ouyang S."/>
            <person name="Liang Y."/>
            <person name="Zimin A.V."/>
            <person name="Pertea G."/>
            <person name="Qi P."/>
            <person name="Bennetzen J.L."/>
            <person name="Dai X."/>
            <person name="Dawson M.W."/>
            <person name="Muller H.G."/>
            <person name="Kugler K."/>
            <person name="Rivarola-Duarte L."/>
            <person name="Spannagl M."/>
            <person name="Mayer K.F.X."/>
            <person name="Lu F.H."/>
            <person name="Bevan M.W."/>
            <person name="Leroy P."/>
            <person name="Li P."/>
            <person name="You F.M."/>
            <person name="Sun Q."/>
            <person name="Liu Z."/>
            <person name="Lyons E."/>
            <person name="Wicker T."/>
            <person name="Salzberg S.L."/>
            <person name="Devos K.M."/>
            <person name="Dvorak J."/>
        </authorList>
    </citation>
    <scope>NUCLEOTIDE SEQUENCE [LARGE SCALE GENOMIC DNA]</scope>
    <source>
        <strain evidence="2">cv. AL8/78</strain>
    </source>
</reference>
<keyword evidence="3" id="KW-1185">Reference proteome</keyword>